<feature type="signal peptide" evidence="1">
    <location>
        <begin position="1"/>
        <end position="20"/>
    </location>
</feature>
<sequence>MCLKKLFPILFLLLTFNFYGQNDKSKDDNFKEKREQIKAMKVAFLTTELDLTSSEAEKFWPIYNTFDDKQFELRHQKMKGIFKRMQDSELDKMSEKEAAALLNQIQDNEEDLFNLRKKFISNLKGILPSVKIIKFKKAEEDFGRKLLQQYKDKGAKK</sequence>
<keyword evidence="3" id="KW-1185">Reference proteome</keyword>
<keyword evidence="1" id="KW-0732">Signal</keyword>
<feature type="chain" id="PRO_5042069875" evidence="1">
    <location>
        <begin position="21"/>
        <end position="157"/>
    </location>
</feature>
<evidence type="ECO:0000313" key="3">
    <source>
        <dbReference type="Proteomes" id="UP000175968"/>
    </source>
</evidence>
<organism evidence="2 3">
    <name type="scientific">Flavobacterium gilvum</name>
    <dbReference type="NCBI Taxonomy" id="1492737"/>
    <lineage>
        <taxon>Bacteria</taxon>
        <taxon>Pseudomonadati</taxon>
        <taxon>Bacteroidota</taxon>
        <taxon>Flavobacteriia</taxon>
        <taxon>Flavobacteriales</taxon>
        <taxon>Flavobacteriaceae</taxon>
        <taxon>Flavobacterium</taxon>
    </lineage>
</organism>
<evidence type="ECO:0000256" key="1">
    <source>
        <dbReference type="SAM" id="SignalP"/>
    </source>
</evidence>
<reference evidence="2 3" key="1">
    <citation type="submission" date="2016-10" db="EMBL/GenBank/DDBJ databases">
        <title>Flavobacterium gilvum sp. nov., isolated from stream water.</title>
        <authorList>
            <person name="Shin S.-K."/>
            <person name="Cho Y.-J."/>
            <person name="Yi H."/>
        </authorList>
    </citation>
    <scope>NUCLEOTIDE SEQUENCE [LARGE SCALE GENOMIC DNA]</scope>
    <source>
        <strain evidence="2 3">EM1308</strain>
    </source>
</reference>
<accession>A0AAC9I6C5</accession>
<gene>
    <name evidence="2" type="ORF">EM308_10065</name>
</gene>
<proteinExistence type="predicted"/>
<dbReference type="KEGG" id="fgl:EM308_10065"/>
<dbReference type="Proteomes" id="UP000175968">
    <property type="component" value="Chromosome"/>
</dbReference>
<protein>
    <submittedName>
        <fullName evidence="2">Sensor of ECF-type sigma factor</fullName>
    </submittedName>
</protein>
<dbReference type="EMBL" id="CP017479">
    <property type="protein sequence ID" value="AOW11341.1"/>
    <property type="molecule type" value="Genomic_DNA"/>
</dbReference>
<name>A0AAC9I6C5_9FLAO</name>
<dbReference type="AlphaFoldDB" id="A0AAC9I6C5"/>
<evidence type="ECO:0000313" key="2">
    <source>
        <dbReference type="EMBL" id="AOW11341.1"/>
    </source>
</evidence>